<organism evidence="1 2">
    <name type="scientific">Ralstonia soli</name>
    <dbReference type="NCBI Taxonomy" id="2953896"/>
    <lineage>
        <taxon>Bacteria</taxon>
        <taxon>Pseudomonadati</taxon>
        <taxon>Pseudomonadota</taxon>
        <taxon>Betaproteobacteria</taxon>
        <taxon>Burkholderiales</taxon>
        <taxon>Burkholderiaceae</taxon>
        <taxon>Ralstonia</taxon>
    </lineage>
</organism>
<reference evidence="1" key="2">
    <citation type="journal article" date="2023" name="Front. Microbiol.">
        <title>Ralstonia chuxiongensis sp. nov., Ralstonia mojiangensis sp. nov., and Ralstonia soli sp. nov., isolated from tobacco fields, are three novel species in the family Burkholderiaceae.</title>
        <authorList>
            <person name="Lu C.H."/>
            <person name="Zhang Y.Y."/>
            <person name="Jiang N."/>
            <person name="Chen W."/>
            <person name="Shao X."/>
            <person name="Zhao Z.M."/>
            <person name="Lu W.L."/>
            <person name="Hu X."/>
            <person name="Xi Y.X."/>
            <person name="Zou S.Y."/>
            <person name="Wei Q.J."/>
            <person name="Lin Z.L."/>
            <person name="Gong L."/>
            <person name="Gai X.T."/>
            <person name="Zhang L.Q."/>
            <person name="Li J.Y."/>
            <person name="Jin Y."/>
            <person name="Xia Z.Y."/>
        </authorList>
    </citation>
    <scope>NUCLEOTIDE SEQUENCE</scope>
    <source>
        <strain evidence="1">21MJYT02-11</strain>
    </source>
</reference>
<evidence type="ECO:0000313" key="2">
    <source>
        <dbReference type="Proteomes" id="UP001162811"/>
    </source>
</evidence>
<dbReference type="Proteomes" id="UP001162811">
    <property type="component" value="Unassembled WGS sequence"/>
</dbReference>
<proteinExistence type="predicted"/>
<dbReference type="EMBL" id="JAMXHT010000008">
    <property type="protein sequence ID" value="MCO5400747.1"/>
    <property type="molecule type" value="Genomic_DNA"/>
</dbReference>
<evidence type="ECO:0000313" key="1">
    <source>
        <dbReference type="EMBL" id="MCO5400747.1"/>
    </source>
</evidence>
<name>A0ABT1AQK4_9RALS</name>
<accession>A0ABT1AQK4</accession>
<sequence>MSAQSTQSEGLQGVAGIGPISPIGDTSQRPLSVLLAAIGPYELAHHRDRLATQHRHKLVQAYQRAMATGKRELAFLLSEALTARRAPLPPCFRLDDAHRVADMAFDLLAHDLQWIRTMYPEQWRKASGSYASLLHGEGDSWLPRAEYLWTTKHQAKTWILVRQMALTVDQQWECNVLRSQPVRHAAQGLRYRRVKTHKAIMAQLPEAKRRQGEGEATHTLERRYRIWLCGEMTGRSPTKTARLYGLWQDIDMRTSTAARDLDWVFYNVSESRGSRSAKTSKFEMPWDMQ</sequence>
<protein>
    <submittedName>
        <fullName evidence="1">Uncharacterized protein</fullName>
    </submittedName>
</protein>
<reference evidence="1" key="1">
    <citation type="submission" date="2022-06" db="EMBL/GenBank/DDBJ databases">
        <authorList>
            <person name="Lu C.-H."/>
        </authorList>
    </citation>
    <scope>NUCLEOTIDE SEQUENCE</scope>
    <source>
        <strain evidence="1">21MJYT02-11</strain>
    </source>
</reference>
<dbReference type="RefSeq" id="WP_252683446.1">
    <property type="nucleotide sequence ID" value="NZ_JAMXHT010000008.1"/>
</dbReference>
<keyword evidence="2" id="KW-1185">Reference proteome</keyword>
<gene>
    <name evidence="1" type="ORF">NG900_21315</name>
</gene>
<comment type="caution">
    <text evidence="1">The sequence shown here is derived from an EMBL/GenBank/DDBJ whole genome shotgun (WGS) entry which is preliminary data.</text>
</comment>